<keyword evidence="3" id="KW-0408">Iron</keyword>
<name>A0A832A394_9BACT</name>
<proteinExistence type="predicted"/>
<dbReference type="Gene3D" id="1.10.15.40">
    <property type="entry name" value="Electron transport complex subunit B, putative Fe-S cluster"/>
    <property type="match status" value="1"/>
</dbReference>
<reference evidence="6" key="1">
    <citation type="journal article" date="2020" name="mSystems">
        <title>Genome- and Community-Level Interaction Insights into Carbon Utilization and Element Cycling Functions of Hydrothermarchaeota in Hydrothermal Sediment.</title>
        <authorList>
            <person name="Zhou Z."/>
            <person name="Liu Y."/>
            <person name="Xu W."/>
            <person name="Pan J."/>
            <person name="Luo Z.H."/>
            <person name="Li M."/>
        </authorList>
    </citation>
    <scope>NUCLEOTIDE SEQUENCE [LARGE SCALE GENOMIC DNA]</scope>
    <source>
        <strain evidence="6">SpSt-456</strain>
    </source>
</reference>
<dbReference type="Pfam" id="PF04060">
    <property type="entry name" value="FeS"/>
    <property type="match status" value="1"/>
</dbReference>
<keyword evidence="4" id="KW-0411">Iron-sulfur</keyword>
<dbReference type="GO" id="GO:0046872">
    <property type="term" value="F:metal ion binding"/>
    <property type="evidence" value="ECO:0007669"/>
    <property type="project" value="UniProtKB-KW"/>
</dbReference>
<gene>
    <name evidence="6" type="ORF">ENS06_10625</name>
</gene>
<protein>
    <recommendedName>
        <fullName evidence="5">4Fe-4S domain-containing protein</fullName>
    </recommendedName>
</protein>
<sequence length="164" mass="18454">MTESFIRTATQRPGYSFRLVNIECMPQSDHFNVIMELREPIGDLLPYCAAVLPNCTYVHGTGVANVMDQGHIVGLYADKITITDVSGPEEAAQWCERYFQKIQEIRRNRETITPVLHKRPTVTVLDIYRKLPQTNCGRCGVATCMAFAAKVFRGESPLSECPEV</sequence>
<dbReference type="InterPro" id="IPR051069">
    <property type="entry name" value="ACDS_complex_subunit"/>
</dbReference>
<organism evidence="6">
    <name type="scientific">Desulfacinum infernum</name>
    <dbReference type="NCBI Taxonomy" id="35837"/>
    <lineage>
        <taxon>Bacteria</taxon>
        <taxon>Pseudomonadati</taxon>
        <taxon>Thermodesulfobacteriota</taxon>
        <taxon>Syntrophobacteria</taxon>
        <taxon>Syntrophobacterales</taxon>
        <taxon>Syntrophobacteraceae</taxon>
        <taxon>Desulfacinum</taxon>
    </lineage>
</organism>
<dbReference type="EMBL" id="DSTK01000033">
    <property type="protein sequence ID" value="HFK97758.1"/>
    <property type="molecule type" value="Genomic_DNA"/>
</dbReference>
<accession>A0A832A394</accession>
<keyword evidence="2" id="KW-0479">Metal-binding</keyword>
<dbReference type="GO" id="GO:0051539">
    <property type="term" value="F:4 iron, 4 sulfur cluster binding"/>
    <property type="evidence" value="ECO:0007669"/>
    <property type="project" value="UniProtKB-KW"/>
</dbReference>
<evidence type="ECO:0000256" key="3">
    <source>
        <dbReference type="ARBA" id="ARBA00023004"/>
    </source>
</evidence>
<evidence type="ECO:0000313" key="6">
    <source>
        <dbReference type="EMBL" id="HFK97758.1"/>
    </source>
</evidence>
<feature type="domain" description="4Fe-4S" evidence="5">
    <location>
        <begin position="117"/>
        <end position="164"/>
    </location>
</feature>
<evidence type="ECO:0000259" key="5">
    <source>
        <dbReference type="PROSITE" id="PS51656"/>
    </source>
</evidence>
<dbReference type="InterPro" id="IPR007202">
    <property type="entry name" value="4Fe-4S_dom"/>
</dbReference>
<dbReference type="PANTHER" id="PTHR36214">
    <property type="match status" value="1"/>
</dbReference>
<dbReference type="PANTHER" id="PTHR36214:SF3">
    <property type="entry name" value="ACETYL-COA DECARBONYLASE_SYNTHASE COMPLEX SUBUNIT GAMMA"/>
    <property type="match status" value="1"/>
</dbReference>
<evidence type="ECO:0000256" key="1">
    <source>
        <dbReference type="ARBA" id="ARBA00022485"/>
    </source>
</evidence>
<dbReference type="PROSITE" id="PS51656">
    <property type="entry name" value="4FE4S"/>
    <property type="match status" value="1"/>
</dbReference>
<evidence type="ECO:0000256" key="2">
    <source>
        <dbReference type="ARBA" id="ARBA00022723"/>
    </source>
</evidence>
<evidence type="ECO:0000256" key="4">
    <source>
        <dbReference type="ARBA" id="ARBA00023014"/>
    </source>
</evidence>
<keyword evidence="1" id="KW-0004">4Fe-4S</keyword>
<dbReference type="AlphaFoldDB" id="A0A832A394"/>
<comment type="caution">
    <text evidence="6">The sequence shown here is derived from an EMBL/GenBank/DDBJ whole genome shotgun (WGS) entry which is preliminary data.</text>
</comment>